<dbReference type="EMBL" id="CAEZVY010000150">
    <property type="protein sequence ID" value="CAB4651198.1"/>
    <property type="molecule type" value="Genomic_DNA"/>
</dbReference>
<evidence type="ECO:0000313" key="1">
    <source>
        <dbReference type="EMBL" id="CAB4651198.1"/>
    </source>
</evidence>
<gene>
    <name evidence="1" type="ORF">UFOPK2158_01210</name>
</gene>
<accession>A0A6J6KQG3</accession>
<dbReference type="AlphaFoldDB" id="A0A6J6KQG3"/>
<proteinExistence type="predicted"/>
<reference evidence="1" key="1">
    <citation type="submission" date="2020-05" db="EMBL/GenBank/DDBJ databases">
        <authorList>
            <person name="Chiriac C."/>
            <person name="Salcher M."/>
            <person name="Ghai R."/>
            <person name="Kavagutti S V."/>
        </authorList>
    </citation>
    <scope>NUCLEOTIDE SEQUENCE</scope>
</reference>
<name>A0A6J6KQG3_9ZZZZ</name>
<protein>
    <submittedName>
        <fullName evidence="1">Unannotated protein</fullName>
    </submittedName>
</protein>
<organism evidence="1">
    <name type="scientific">freshwater metagenome</name>
    <dbReference type="NCBI Taxonomy" id="449393"/>
    <lineage>
        <taxon>unclassified sequences</taxon>
        <taxon>metagenomes</taxon>
        <taxon>ecological metagenomes</taxon>
    </lineage>
</organism>
<sequence length="65" mass="7220">MLGLPHCGLSRVFAPNHRVRDKAEKIPRLVTHVLRGCQCPGRPEILDGDTVVELIDDLVDHRVGV</sequence>